<reference evidence="1" key="2">
    <citation type="submission" date="2021-04" db="EMBL/GenBank/DDBJ databases">
        <title>Isolation and genomic analysis of the ibuprofen-degrading bacterium Sphingomonas strain MPO218.</title>
        <authorList>
            <person name="Aulestia M."/>
            <person name="Flores A."/>
            <person name="Mangas E.L."/>
            <person name="Perez-Pulido A.J."/>
            <person name="Santero E."/>
            <person name="Camacho E.M."/>
        </authorList>
    </citation>
    <scope>NUCLEOTIDE SEQUENCE</scope>
    <source>
        <strain evidence="1">MPO218</strain>
    </source>
</reference>
<proteinExistence type="predicted"/>
<reference evidence="1" key="1">
    <citation type="submission" date="2020-07" db="EMBL/GenBank/DDBJ databases">
        <authorList>
            <person name="Camacho E."/>
        </authorList>
    </citation>
    <scope>NUCLEOTIDE SEQUENCE</scope>
    <source>
        <strain evidence="1">MPO218</strain>
    </source>
</reference>
<protein>
    <submittedName>
        <fullName evidence="1">Uncharacterized protein</fullName>
    </submittedName>
</protein>
<accession>A0A975CYK4</accession>
<sequence length="160" mass="17498">MSIRAIHAIFECDGCGCEFGADIDTAATRPLRWSMIDIANDALRGGSGWIRHHREVDVGSVSYQRGKHLCPKCTRAEDNRHLESCVDPDCDGCKPEIESANDDISGRAIGRAVASHVRDKLGLRREGESVHEYCLRAGIPMKQAAPKPAADYDSYLGDDA</sequence>
<name>A0A975CYK4_9SPHN</name>
<evidence type="ECO:0000313" key="1">
    <source>
        <dbReference type="EMBL" id="QTH19697.1"/>
    </source>
</evidence>
<dbReference type="Proteomes" id="UP000664914">
    <property type="component" value="Chromosome"/>
</dbReference>
<dbReference type="RefSeq" id="WP_208631679.1">
    <property type="nucleotide sequence ID" value="NZ_CP059319.1"/>
</dbReference>
<organism evidence="1 2">
    <name type="scientific">Rhizorhabdus wittichii</name>
    <dbReference type="NCBI Taxonomy" id="160791"/>
    <lineage>
        <taxon>Bacteria</taxon>
        <taxon>Pseudomonadati</taxon>
        <taxon>Pseudomonadota</taxon>
        <taxon>Alphaproteobacteria</taxon>
        <taxon>Sphingomonadales</taxon>
        <taxon>Sphingomonadaceae</taxon>
        <taxon>Rhizorhabdus</taxon>
    </lineage>
</organism>
<gene>
    <name evidence="1" type="ORF">HRJ34_15095</name>
</gene>
<dbReference type="EMBL" id="CP059319">
    <property type="protein sequence ID" value="QTH19697.1"/>
    <property type="molecule type" value="Genomic_DNA"/>
</dbReference>
<dbReference type="AlphaFoldDB" id="A0A975CYK4"/>
<evidence type="ECO:0000313" key="2">
    <source>
        <dbReference type="Proteomes" id="UP000664914"/>
    </source>
</evidence>